<reference evidence="4 5" key="1">
    <citation type="submission" date="2019-06" db="EMBL/GenBank/DDBJ databases">
        <title>Whole genome shotgun sequence of Streptomyces gardneri NBRC 12865.</title>
        <authorList>
            <person name="Hosoyama A."/>
            <person name="Uohara A."/>
            <person name="Ohji S."/>
            <person name="Ichikawa N."/>
        </authorList>
    </citation>
    <scope>NUCLEOTIDE SEQUENCE [LARGE SCALE GENOMIC DNA]</scope>
    <source>
        <strain evidence="4 5">NBRC 12865</strain>
    </source>
</reference>
<feature type="domain" description="AB hydrolase-1" evidence="3">
    <location>
        <begin position="4"/>
        <end position="244"/>
    </location>
</feature>
<dbReference type="SUPFAM" id="SSF53474">
    <property type="entry name" value="alpha/beta-Hydrolases"/>
    <property type="match status" value="2"/>
</dbReference>
<evidence type="ECO:0000259" key="2">
    <source>
        <dbReference type="Pfam" id="PF01738"/>
    </source>
</evidence>
<accession>A0A4Y3RL93</accession>
<dbReference type="Proteomes" id="UP000315226">
    <property type="component" value="Unassembled WGS sequence"/>
</dbReference>
<evidence type="ECO:0000313" key="5">
    <source>
        <dbReference type="Proteomes" id="UP000315226"/>
    </source>
</evidence>
<comment type="caution">
    <text evidence="4">The sequence shown here is derived from an EMBL/GenBank/DDBJ whole genome shotgun (WGS) entry which is preliminary data.</text>
</comment>
<dbReference type="AlphaFoldDB" id="A0A4Y3RL93"/>
<dbReference type="GO" id="GO:0016787">
    <property type="term" value="F:hydrolase activity"/>
    <property type="evidence" value="ECO:0007669"/>
    <property type="project" value="InterPro"/>
</dbReference>
<dbReference type="OrthoDB" id="9773549at2"/>
<evidence type="ECO:0000313" key="4">
    <source>
        <dbReference type="EMBL" id="GEB57483.1"/>
    </source>
</evidence>
<proteinExistence type="predicted"/>
<dbReference type="PANTHER" id="PTHR43194">
    <property type="entry name" value="HYDROLASE ALPHA/BETA FOLD FAMILY"/>
    <property type="match status" value="1"/>
</dbReference>
<dbReference type="EMBL" id="BJMN01000019">
    <property type="protein sequence ID" value="GEB57483.1"/>
    <property type="molecule type" value="Genomic_DNA"/>
</dbReference>
<gene>
    <name evidence="4" type="ORF">SGA01_30880</name>
</gene>
<dbReference type="InterPro" id="IPR002925">
    <property type="entry name" value="Dienelactn_hydro"/>
</dbReference>
<sequence length="567" mass="59270">MTAFVLVSGPFTRGWVWEETVRGLRAAGAEAYPVTLTGMGGRRDDAGSGTDLGTHVADLVRLVDGIATTDVVLVGHGYGLHPVLGAADRRPERVARIVALDTALPQDGEAAVRSVPDPEVRAWLADPAGPGADGGPVPPPARGGWPRWGSTEGVPAEALDRLERLAAPQPAGTLTRPLRLTGAASALPVTGVLCTGNGSSIDLVEMLVESGPPQFRALADARVCFLELATGHWPMLSAPGELAATLLRAAAGEGHRVKAPERAPEGSDERADGSAGQRTDGSADEPTDGTAGRRTDGSADEPTDGTAGPRADGSVDERAHAAEVPTHLLPFLLDPPEAPRERRGRVDLHLPDADVLGGRPRPAVVFVHGGPIAPDRRPTPRDSPLFLGYGRYAASLGVVGVTVDHRLHGLADYPRAAEDLAEAVGLVRADPRVDGDRVALWFFSTGGLLAADWLAAPPPWLRCVAANYPAFAPLPGWGGVEARFRPVDVLGPESAAVPVVLTRAGREHPAFAATVQDFLDAAAENGVEVDLVDVPLGHHGFELTDPTDASRAAVERAMRSVLRRLRA</sequence>
<dbReference type="PANTHER" id="PTHR43194:SF2">
    <property type="entry name" value="PEROXISOMAL MEMBRANE PROTEIN LPX1"/>
    <property type="match status" value="1"/>
</dbReference>
<dbReference type="InterPro" id="IPR029058">
    <property type="entry name" value="AB_hydrolase_fold"/>
</dbReference>
<name>A0A4Y3RL93_9ACTN</name>
<organism evidence="4 5">
    <name type="scientific">Streptomyces gardneri</name>
    <dbReference type="NCBI Taxonomy" id="66892"/>
    <lineage>
        <taxon>Bacteria</taxon>
        <taxon>Bacillati</taxon>
        <taxon>Actinomycetota</taxon>
        <taxon>Actinomycetes</taxon>
        <taxon>Kitasatosporales</taxon>
        <taxon>Streptomycetaceae</taxon>
        <taxon>Streptomyces</taxon>
    </lineage>
</organism>
<feature type="region of interest" description="Disordered" evidence="1">
    <location>
        <begin position="253"/>
        <end position="317"/>
    </location>
</feature>
<dbReference type="Pfam" id="PF12697">
    <property type="entry name" value="Abhydrolase_6"/>
    <property type="match status" value="1"/>
</dbReference>
<evidence type="ECO:0000259" key="3">
    <source>
        <dbReference type="Pfam" id="PF12697"/>
    </source>
</evidence>
<dbReference type="InterPro" id="IPR000073">
    <property type="entry name" value="AB_hydrolase_1"/>
</dbReference>
<evidence type="ECO:0000256" key="1">
    <source>
        <dbReference type="SAM" id="MobiDB-lite"/>
    </source>
</evidence>
<dbReference type="InterPro" id="IPR050228">
    <property type="entry name" value="Carboxylesterase_BioH"/>
</dbReference>
<dbReference type="Pfam" id="PF01738">
    <property type="entry name" value="DLH"/>
    <property type="match status" value="1"/>
</dbReference>
<keyword evidence="5" id="KW-1185">Reference proteome</keyword>
<dbReference type="RefSeq" id="WP_141297032.1">
    <property type="nucleotide sequence ID" value="NZ_BJMN01000019.1"/>
</dbReference>
<feature type="domain" description="Dienelactone hydrolase" evidence="2">
    <location>
        <begin position="416"/>
        <end position="563"/>
    </location>
</feature>
<feature type="compositionally biased region" description="Basic and acidic residues" evidence="1">
    <location>
        <begin position="253"/>
        <end position="272"/>
    </location>
</feature>
<dbReference type="Gene3D" id="3.40.50.1820">
    <property type="entry name" value="alpha/beta hydrolase"/>
    <property type="match status" value="2"/>
</dbReference>
<protein>
    <submittedName>
        <fullName evidence="4">Esterase</fullName>
    </submittedName>
</protein>